<proteinExistence type="predicted"/>
<accession>A0A1C3H6H7</accession>
<dbReference type="GO" id="GO:0005524">
    <property type="term" value="F:ATP binding"/>
    <property type="evidence" value="ECO:0007669"/>
    <property type="project" value="InterPro"/>
</dbReference>
<dbReference type="Proteomes" id="UP000190837">
    <property type="component" value="Unassembled WGS sequence"/>
</dbReference>
<dbReference type="Gene3D" id="3.40.50.300">
    <property type="entry name" value="P-loop containing nucleotide triphosphate hydrolases"/>
    <property type="match status" value="1"/>
</dbReference>
<feature type="domain" description="ATPase AAA-type core" evidence="2">
    <location>
        <begin position="31"/>
        <end position="372"/>
    </location>
</feature>
<dbReference type="EMBL" id="FKLO01000073">
    <property type="protein sequence ID" value="SAM70172.1"/>
    <property type="molecule type" value="Genomic_DNA"/>
</dbReference>
<dbReference type="PANTHER" id="PTHR32182">
    <property type="entry name" value="DNA REPLICATION AND REPAIR PROTEIN RECF"/>
    <property type="match status" value="1"/>
</dbReference>
<evidence type="ECO:0000259" key="2">
    <source>
        <dbReference type="Pfam" id="PF13304"/>
    </source>
</evidence>
<evidence type="ECO:0000313" key="4">
    <source>
        <dbReference type="Proteomes" id="UP000190837"/>
    </source>
</evidence>
<dbReference type="RefSeq" id="WP_179123630.1">
    <property type="nucleotide sequence ID" value="NZ_CP171111.1"/>
</dbReference>
<sequence length="477" mass="54906">MKLNSITLRNFRCFQHAHLELHPQLSVLVANNGQGKTTFLDAISIALWPYINEFDLANSAGSSKRNSIAVSDVYLSKKNFQDYQDDPMSKDRFNTTYRSVMSRRLPCEIQAEAKIQDKTISWIRFRDKETPNSHTKDNKGCKELRQLGKEAQKELRKEPSTITLPIFAYYGTGRLWNKARLTERSKGENYPQDSNIASFAYRDCLNPASNYRQFENWFANVHQHIMSIRMSAELSGEIMEDKELKLLFQPLRVIREAVKFVLSEVGWVDIQYSIEEKSITLGHGKYGHLTVNQLSDGIQAVFALVADLAYRCYLLNNHLGDEAIKQTPGIILIDEVDMHLHPKWQQTILTQLRTAFPKIQFIVTTHSPQVLSTVAAENIRLIEQDENGDYRITTPEFSPLAHESGTALAQIMDTQREPPLPIQDDIRRYEQLVRDGKEKSAEAQNLRQQMEQAGYQFHQSDLDTWRFLATLKDKQHG</sequence>
<feature type="coiled-coil region" evidence="1">
    <location>
        <begin position="426"/>
        <end position="453"/>
    </location>
</feature>
<dbReference type="GO" id="GO:0000731">
    <property type="term" value="P:DNA synthesis involved in DNA repair"/>
    <property type="evidence" value="ECO:0007669"/>
    <property type="project" value="TreeGrafter"/>
</dbReference>
<evidence type="ECO:0000256" key="1">
    <source>
        <dbReference type="SAM" id="Coils"/>
    </source>
</evidence>
<dbReference type="SUPFAM" id="SSF52540">
    <property type="entry name" value="P-loop containing nucleoside triphosphate hydrolases"/>
    <property type="match status" value="1"/>
</dbReference>
<dbReference type="PANTHER" id="PTHR32182:SF23">
    <property type="entry name" value="ATP BINDING PROTEIN"/>
    <property type="match status" value="1"/>
</dbReference>
<dbReference type="InterPro" id="IPR003959">
    <property type="entry name" value="ATPase_AAA_core"/>
</dbReference>
<dbReference type="GO" id="GO:0016887">
    <property type="term" value="F:ATP hydrolysis activity"/>
    <property type="evidence" value="ECO:0007669"/>
    <property type="project" value="InterPro"/>
</dbReference>
<evidence type="ECO:0000313" key="3">
    <source>
        <dbReference type="EMBL" id="SAM70172.1"/>
    </source>
</evidence>
<protein>
    <submittedName>
        <fullName evidence="3">ATP binding protein</fullName>
    </submittedName>
</protein>
<dbReference type="Pfam" id="PF13304">
    <property type="entry name" value="AAA_21"/>
    <property type="match status" value="1"/>
</dbReference>
<organism evidence="3 4">
    <name type="scientific">Cardiobacterium hominis</name>
    <dbReference type="NCBI Taxonomy" id="2718"/>
    <lineage>
        <taxon>Bacteria</taxon>
        <taxon>Pseudomonadati</taxon>
        <taxon>Pseudomonadota</taxon>
        <taxon>Gammaproteobacteria</taxon>
        <taxon>Cardiobacteriales</taxon>
        <taxon>Cardiobacteriaceae</taxon>
        <taxon>Cardiobacterium</taxon>
    </lineage>
</organism>
<reference evidence="4" key="1">
    <citation type="submission" date="2016-04" db="EMBL/GenBank/DDBJ databases">
        <authorList>
            <person name="Tagini F."/>
        </authorList>
    </citation>
    <scope>NUCLEOTIDE SEQUENCE [LARGE SCALE GENOMIC DNA]</scope>
    <source>
        <strain evidence="4">CHUV0807</strain>
    </source>
</reference>
<dbReference type="AlphaFoldDB" id="A0A1C3H6H7"/>
<gene>
    <name evidence="3" type="ORF">CHUV0807_2154</name>
</gene>
<name>A0A1C3H6H7_9GAMM</name>
<keyword evidence="1" id="KW-0175">Coiled coil</keyword>
<dbReference type="GO" id="GO:0006302">
    <property type="term" value="P:double-strand break repair"/>
    <property type="evidence" value="ECO:0007669"/>
    <property type="project" value="TreeGrafter"/>
</dbReference>
<dbReference type="InterPro" id="IPR027417">
    <property type="entry name" value="P-loop_NTPase"/>
</dbReference>